<comment type="caution">
    <text evidence="2">The sequence shown here is derived from an EMBL/GenBank/DDBJ whole genome shotgun (WGS) entry which is preliminary data.</text>
</comment>
<accession>A0A844G0J2</accession>
<dbReference type="Proteomes" id="UP000435649">
    <property type="component" value="Unassembled WGS sequence"/>
</dbReference>
<feature type="signal peptide" evidence="1">
    <location>
        <begin position="1"/>
        <end position="21"/>
    </location>
</feature>
<dbReference type="AlphaFoldDB" id="A0A844G0J2"/>
<keyword evidence="3" id="KW-1185">Reference proteome</keyword>
<feature type="chain" id="PRO_5032778502" description="Beta-barrel assembly machine subunit BamE" evidence="1">
    <location>
        <begin position="22"/>
        <end position="197"/>
    </location>
</feature>
<evidence type="ECO:0000313" key="2">
    <source>
        <dbReference type="EMBL" id="MST96876.1"/>
    </source>
</evidence>
<dbReference type="RefSeq" id="WP_154417659.1">
    <property type="nucleotide sequence ID" value="NZ_CALXOB010000030.1"/>
</dbReference>
<gene>
    <name evidence="2" type="ORF">FYJ85_07420</name>
</gene>
<dbReference type="PROSITE" id="PS51257">
    <property type="entry name" value="PROKAR_LIPOPROTEIN"/>
    <property type="match status" value="1"/>
</dbReference>
<organism evidence="2 3">
    <name type="scientific">Victivallis lenta</name>
    <dbReference type="NCBI Taxonomy" id="2606640"/>
    <lineage>
        <taxon>Bacteria</taxon>
        <taxon>Pseudomonadati</taxon>
        <taxon>Lentisphaerota</taxon>
        <taxon>Lentisphaeria</taxon>
        <taxon>Victivallales</taxon>
        <taxon>Victivallaceae</taxon>
        <taxon>Victivallis</taxon>
    </lineage>
</organism>
<evidence type="ECO:0000313" key="3">
    <source>
        <dbReference type="Proteomes" id="UP000435649"/>
    </source>
</evidence>
<evidence type="ECO:0000256" key="1">
    <source>
        <dbReference type="SAM" id="SignalP"/>
    </source>
</evidence>
<reference evidence="2 3" key="1">
    <citation type="submission" date="2019-08" db="EMBL/GenBank/DDBJ databases">
        <title>In-depth cultivation of the pig gut microbiome towards novel bacterial diversity and tailored functional studies.</title>
        <authorList>
            <person name="Wylensek D."/>
            <person name="Hitch T.C.A."/>
            <person name="Clavel T."/>
        </authorList>
    </citation>
    <scope>NUCLEOTIDE SEQUENCE [LARGE SCALE GENOMIC DNA]</scope>
    <source>
        <strain evidence="2 3">BBE-744-WT-12</strain>
    </source>
</reference>
<name>A0A844G0J2_9BACT</name>
<keyword evidence="1" id="KW-0732">Signal</keyword>
<proteinExistence type="predicted"/>
<sequence length="197" mass="22428">MRRLMLAMFAVCAALFFGGCADPVVMSEVLQQRQDQKIYTRYNLWYLNPAEISSLNIQQGTFLPLGSEIEPVGTSYSYITGRSKLTFRDLSGREYTIDFDPGYRLCSLRDFIAQTFTTELPEELTKDIPAATLERIRAGQVVAGMNRREVMLAYGPPPAVRTPNLRNETWIYWISPTATVRVIFRGDTVRNVLNINE</sequence>
<protein>
    <recommendedName>
        <fullName evidence="4">Beta-barrel assembly machine subunit BamE</fullName>
    </recommendedName>
</protein>
<dbReference type="EMBL" id="VUNS01000006">
    <property type="protein sequence ID" value="MST96876.1"/>
    <property type="molecule type" value="Genomic_DNA"/>
</dbReference>
<evidence type="ECO:0008006" key="4">
    <source>
        <dbReference type="Google" id="ProtNLM"/>
    </source>
</evidence>